<proteinExistence type="predicted"/>
<gene>
    <name evidence="2" type="ORF">AFUS01_LOCUS42487</name>
</gene>
<dbReference type="CDD" id="cd06543">
    <property type="entry name" value="GH18_PF-ChiA-like"/>
    <property type="match status" value="1"/>
</dbReference>
<evidence type="ECO:0000313" key="2">
    <source>
        <dbReference type="EMBL" id="CAG7832822.1"/>
    </source>
</evidence>
<dbReference type="Proteomes" id="UP000708208">
    <property type="component" value="Unassembled WGS sequence"/>
</dbReference>
<protein>
    <recommendedName>
        <fullName evidence="4">Bifunctional chitinase/lysozyme</fullName>
    </recommendedName>
</protein>
<keyword evidence="3" id="KW-1185">Reference proteome</keyword>
<organism evidence="2 3">
    <name type="scientific">Allacma fusca</name>
    <dbReference type="NCBI Taxonomy" id="39272"/>
    <lineage>
        <taxon>Eukaryota</taxon>
        <taxon>Metazoa</taxon>
        <taxon>Ecdysozoa</taxon>
        <taxon>Arthropoda</taxon>
        <taxon>Hexapoda</taxon>
        <taxon>Collembola</taxon>
        <taxon>Symphypleona</taxon>
        <taxon>Sminthuridae</taxon>
        <taxon>Allacma</taxon>
    </lineage>
</organism>
<sequence length="312" mass="33677">MSWSKSSLCVLLLVSSAFAASPLFPVYYDTNLKVKPSFSDIIQKTGHKSFTLAFALGNHLGCVPHWGAEFPIDDPEILDPIKAAQRQGAEFVIATGGAAGPYLEHLCQTSQALATAYKIALDAVGTTHLDIDVESTINNDLVNQALAQVQRERPQVTVSYTLMVQGDDYGLVDSVGITVLKSAKANGVRVDIVNAMAMEYPSQLDWGDSVIATGNSVLIQMKGIWPEKSDAELKKMLGLTPMIGRNMNGKIFELRHAQKVVEWGNANHIGLLSFWSAGRDNGNCPGGGVSPSCSSIAQQEFEFIKIFQGFLG</sequence>
<dbReference type="PANTHER" id="PTHR42976:SF1">
    <property type="entry name" value="GH18 DOMAIN-CONTAINING PROTEIN-RELATED"/>
    <property type="match status" value="1"/>
</dbReference>
<feature type="signal peptide" evidence="1">
    <location>
        <begin position="1"/>
        <end position="19"/>
    </location>
</feature>
<keyword evidence="1" id="KW-0732">Signal</keyword>
<evidence type="ECO:0000313" key="3">
    <source>
        <dbReference type="Proteomes" id="UP000708208"/>
    </source>
</evidence>
<evidence type="ECO:0008006" key="4">
    <source>
        <dbReference type="Google" id="ProtNLM"/>
    </source>
</evidence>
<reference evidence="2" key="1">
    <citation type="submission" date="2021-06" db="EMBL/GenBank/DDBJ databases">
        <authorList>
            <person name="Hodson N. C."/>
            <person name="Mongue J. A."/>
            <person name="Jaron S. K."/>
        </authorList>
    </citation>
    <scope>NUCLEOTIDE SEQUENCE</scope>
</reference>
<feature type="chain" id="PRO_5035160736" description="Bifunctional chitinase/lysozyme" evidence="1">
    <location>
        <begin position="20"/>
        <end position="312"/>
    </location>
</feature>
<evidence type="ECO:0000256" key="1">
    <source>
        <dbReference type="SAM" id="SignalP"/>
    </source>
</evidence>
<accession>A0A8J2LMF4</accession>
<name>A0A8J2LMF4_9HEXA</name>
<dbReference type="InterPro" id="IPR052750">
    <property type="entry name" value="GH18_Chitinase"/>
</dbReference>
<dbReference type="PANTHER" id="PTHR42976">
    <property type="entry name" value="BIFUNCTIONAL CHITINASE/LYSOZYME-RELATED"/>
    <property type="match status" value="1"/>
</dbReference>
<dbReference type="OrthoDB" id="8248922at2759"/>
<dbReference type="EMBL" id="CAJVCH010567117">
    <property type="protein sequence ID" value="CAG7832822.1"/>
    <property type="molecule type" value="Genomic_DNA"/>
</dbReference>
<dbReference type="AlphaFoldDB" id="A0A8J2LMF4"/>
<comment type="caution">
    <text evidence="2">The sequence shown here is derived from an EMBL/GenBank/DDBJ whole genome shotgun (WGS) entry which is preliminary data.</text>
</comment>